<dbReference type="OrthoDB" id="6893391at2"/>
<keyword evidence="1" id="KW-0812">Transmembrane</keyword>
<evidence type="ECO:0000313" key="3">
    <source>
        <dbReference type="Proteomes" id="UP000249005"/>
    </source>
</evidence>
<dbReference type="KEGG" id="lri:NCTC12151_00739"/>
<keyword evidence="1" id="KW-1133">Transmembrane helix</keyword>
<feature type="transmembrane region" description="Helical" evidence="1">
    <location>
        <begin position="23"/>
        <end position="41"/>
    </location>
</feature>
<dbReference type="EMBL" id="LS483470">
    <property type="protein sequence ID" value="SQI36394.1"/>
    <property type="molecule type" value="Genomic_DNA"/>
</dbReference>
<dbReference type="Proteomes" id="UP000249005">
    <property type="component" value="Chromosome 1"/>
</dbReference>
<dbReference type="AlphaFoldDB" id="A0A2X4XIG5"/>
<gene>
    <name evidence="2" type="ORF">NCTC12151_00739</name>
</gene>
<accession>A0A2X4XIG5</accession>
<keyword evidence="1" id="KW-0472">Membrane</keyword>
<proteinExistence type="predicted"/>
<reference evidence="2 3" key="1">
    <citation type="submission" date="2018-06" db="EMBL/GenBank/DDBJ databases">
        <authorList>
            <consortium name="Pathogen Informatics"/>
            <person name="Doyle S."/>
        </authorList>
    </citation>
    <scope>NUCLEOTIDE SEQUENCE [LARGE SCALE GENOMIC DNA]</scope>
    <source>
        <strain evidence="2 3">NCTC12151</strain>
    </source>
</reference>
<sequence length="177" mass="20305">MNPKEITRIKQQTRLALPDDDLYLYRLGIAVYGFGSIASFMTEISSLLDKTIDQTTLQGKMGGEILDTFRASIRKVKSSNRTIYKTGMDAANLFEILNTERSDFVHTYPITSETRGQILHRRVDEKGKYFEVTNEFLDSFISRIHSVSSKLYEIRDLVAAEELNESHQANMQARENK</sequence>
<name>A0A2X4XIG5_9GAMM</name>
<dbReference type="RefSeq" id="WP_111739344.1">
    <property type="nucleotide sequence ID" value="NZ_LR698987.1"/>
</dbReference>
<protein>
    <submittedName>
        <fullName evidence="2">Uncharacterized protein</fullName>
    </submittedName>
</protein>
<evidence type="ECO:0000313" key="2">
    <source>
        <dbReference type="EMBL" id="SQI36394.1"/>
    </source>
</evidence>
<organism evidence="2 3">
    <name type="scientific">Leminorella richardii</name>
    <dbReference type="NCBI Taxonomy" id="158841"/>
    <lineage>
        <taxon>Bacteria</taxon>
        <taxon>Pseudomonadati</taxon>
        <taxon>Pseudomonadota</taxon>
        <taxon>Gammaproteobacteria</taxon>
        <taxon>Enterobacterales</taxon>
        <taxon>Budviciaceae</taxon>
        <taxon>Leminorella</taxon>
    </lineage>
</organism>
<keyword evidence="3" id="KW-1185">Reference proteome</keyword>
<evidence type="ECO:0000256" key="1">
    <source>
        <dbReference type="SAM" id="Phobius"/>
    </source>
</evidence>